<dbReference type="InterPro" id="IPR000228">
    <property type="entry name" value="RNA3'_term_phos_cyc"/>
</dbReference>
<dbReference type="GO" id="GO:0006396">
    <property type="term" value="P:RNA processing"/>
    <property type="evidence" value="ECO:0007669"/>
    <property type="project" value="InterPro"/>
</dbReference>
<feature type="region of interest" description="Disordered" evidence="6">
    <location>
        <begin position="1"/>
        <end position="33"/>
    </location>
</feature>
<dbReference type="InterPro" id="IPR013791">
    <property type="entry name" value="RNA3'-term_phos_cycl_insert"/>
</dbReference>
<dbReference type="InterPro" id="IPR017770">
    <property type="entry name" value="RNA3'_term_phos_cyc_type_1"/>
</dbReference>
<dbReference type="AlphaFoldDB" id="A0A8J4PKC5"/>
<evidence type="ECO:0000313" key="10">
    <source>
        <dbReference type="Proteomes" id="UP000695562"/>
    </source>
</evidence>
<feature type="compositionally biased region" description="Basic residues" evidence="6">
    <location>
        <begin position="1"/>
        <end position="12"/>
    </location>
</feature>
<dbReference type="Pfam" id="PF05189">
    <property type="entry name" value="RTC_insert"/>
    <property type="match status" value="1"/>
</dbReference>
<evidence type="ECO:0000256" key="6">
    <source>
        <dbReference type="SAM" id="MobiDB-lite"/>
    </source>
</evidence>
<comment type="catalytic activity">
    <reaction evidence="5">
        <text>a 3'-end 3'-phospho-ribonucleotide-RNA + ATP = a 3'-end 2',3'-cyclophospho-ribonucleotide-RNA + AMP + diphosphate</text>
        <dbReference type="Rhea" id="RHEA:23976"/>
        <dbReference type="Rhea" id="RHEA-COMP:10463"/>
        <dbReference type="Rhea" id="RHEA-COMP:10464"/>
        <dbReference type="ChEBI" id="CHEBI:30616"/>
        <dbReference type="ChEBI" id="CHEBI:33019"/>
        <dbReference type="ChEBI" id="CHEBI:83062"/>
        <dbReference type="ChEBI" id="CHEBI:83064"/>
        <dbReference type="ChEBI" id="CHEBI:456215"/>
        <dbReference type="EC" id="6.5.1.4"/>
    </reaction>
</comment>
<proteinExistence type="inferred from homology"/>
<dbReference type="Gene3D" id="3.30.360.20">
    <property type="entry name" value="RNA 3'-terminal phosphate cyclase, insert domain"/>
    <property type="match status" value="1"/>
</dbReference>
<keyword evidence="10" id="KW-1185">Reference proteome</keyword>
<evidence type="ECO:0000259" key="8">
    <source>
        <dbReference type="Pfam" id="PF05189"/>
    </source>
</evidence>
<dbReference type="InterPro" id="IPR037136">
    <property type="entry name" value="RNA3'_phos_cyclase_dom_sf"/>
</dbReference>
<evidence type="ECO:0000259" key="7">
    <source>
        <dbReference type="Pfam" id="PF01137"/>
    </source>
</evidence>
<evidence type="ECO:0000313" key="9">
    <source>
        <dbReference type="EMBL" id="KAF2068542.1"/>
    </source>
</evidence>
<dbReference type="Pfam" id="PF01137">
    <property type="entry name" value="RTC"/>
    <property type="match status" value="1"/>
</dbReference>
<dbReference type="GO" id="GO:0005634">
    <property type="term" value="C:nucleus"/>
    <property type="evidence" value="ECO:0007669"/>
    <property type="project" value="TreeGrafter"/>
</dbReference>
<evidence type="ECO:0000256" key="5">
    <source>
        <dbReference type="ARBA" id="ARBA00024481"/>
    </source>
</evidence>
<organism evidence="9 10">
    <name type="scientific">Polysphondylium violaceum</name>
    <dbReference type="NCBI Taxonomy" id="133409"/>
    <lineage>
        <taxon>Eukaryota</taxon>
        <taxon>Amoebozoa</taxon>
        <taxon>Evosea</taxon>
        <taxon>Eumycetozoa</taxon>
        <taxon>Dictyostelia</taxon>
        <taxon>Dictyosteliales</taxon>
        <taxon>Dictyosteliaceae</taxon>
        <taxon>Polysphondylium</taxon>
    </lineage>
</organism>
<feature type="domain" description="RNA 3'-terminal phosphate cyclase" evidence="7">
    <location>
        <begin position="46"/>
        <end position="375"/>
    </location>
</feature>
<dbReference type="PANTHER" id="PTHR11096:SF0">
    <property type="entry name" value="RNA 3'-TERMINAL PHOSPHATE CYCLASE"/>
    <property type="match status" value="1"/>
</dbReference>
<gene>
    <name evidence="9" type="ORF">CYY_010131</name>
</gene>
<dbReference type="NCBIfam" id="TIGR03399">
    <property type="entry name" value="RNA_3prim_cycl"/>
    <property type="match status" value="1"/>
</dbReference>
<keyword evidence="3" id="KW-0436">Ligase</keyword>
<name>A0A8J4PKC5_9MYCE</name>
<dbReference type="InterPro" id="IPR013792">
    <property type="entry name" value="RNA3'P_cycl/enolpyr_Trfase_a/b"/>
</dbReference>
<comment type="caution">
    <text evidence="9">The sequence shown here is derived from an EMBL/GenBank/DDBJ whole genome shotgun (WGS) entry which is preliminary data.</text>
</comment>
<dbReference type="GO" id="GO:0000166">
    <property type="term" value="F:nucleotide binding"/>
    <property type="evidence" value="ECO:0007669"/>
    <property type="project" value="UniProtKB-KW"/>
</dbReference>
<evidence type="ECO:0000256" key="2">
    <source>
        <dbReference type="ARBA" id="ARBA00012725"/>
    </source>
</evidence>
<dbReference type="Gene3D" id="3.65.10.20">
    <property type="entry name" value="RNA 3'-terminal phosphate cyclase domain"/>
    <property type="match status" value="1"/>
</dbReference>
<protein>
    <recommendedName>
        <fullName evidence="2">RNA 3'-terminal-phosphate cyclase (ATP)</fullName>
        <ecNumber evidence="2">6.5.1.4</ecNumber>
    </recommendedName>
</protein>
<accession>A0A8J4PKC5</accession>
<comment type="similarity">
    <text evidence="1">Belongs to the RNA 3'-terminal cyclase family. Type 1 subfamily.</text>
</comment>
<dbReference type="GO" id="GO:0003963">
    <property type="term" value="F:RNA-3'-phosphate cyclase activity"/>
    <property type="evidence" value="ECO:0007669"/>
    <property type="project" value="UniProtKB-EC"/>
</dbReference>
<reference evidence="9" key="1">
    <citation type="submission" date="2020-01" db="EMBL/GenBank/DDBJ databases">
        <title>Development of genomics and gene disruption for Polysphondylium violaceum indicates a role for the polyketide synthase stlB in stalk morphogenesis.</title>
        <authorList>
            <person name="Narita B."/>
            <person name="Kawabe Y."/>
            <person name="Kin K."/>
            <person name="Saito T."/>
            <person name="Gibbs R."/>
            <person name="Kuspa A."/>
            <person name="Muzny D."/>
            <person name="Queller D."/>
            <person name="Richards S."/>
            <person name="Strassman J."/>
            <person name="Sucgang R."/>
            <person name="Worley K."/>
            <person name="Schaap P."/>
        </authorList>
    </citation>
    <scope>NUCLEOTIDE SEQUENCE</scope>
    <source>
        <strain evidence="9">QSvi11</strain>
    </source>
</reference>
<evidence type="ECO:0000256" key="3">
    <source>
        <dbReference type="ARBA" id="ARBA00022598"/>
    </source>
</evidence>
<dbReference type="OrthoDB" id="25029at2759"/>
<dbReference type="SUPFAM" id="SSF55205">
    <property type="entry name" value="EPT/RTPC-like"/>
    <property type="match status" value="2"/>
</dbReference>
<evidence type="ECO:0000256" key="4">
    <source>
        <dbReference type="ARBA" id="ARBA00022741"/>
    </source>
</evidence>
<dbReference type="EC" id="6.5.1.4" evidence="2"/>
<feature type="compositionally biased region" description="Low complexity" evidence="6">
    <location>
        <begin position="19"/>
        <end position="32"/>
    </location>
</feature>
<dbReference type="InterPro" id="IPR023797">
    <property type="entry name" value="RNA3'_phos_cyclase_dom"/>
</dbReference>
<dbReference type="SUPFAM" id="SSF52913">
    <property type="entry name" value="RNA 3'-terminal phosphate cyclase, RPTC, insert domain"/>
    <property type="match status" value="1"/>
</dbReference>
<feature type="domain" description="RNA 3'-terminal phosphate cyclase insert" evidence="8">
    <location>
        <begin position="222"/>
        <end position="323"/>
    </location>
</feature>
<evidence type="ECO:0000256" key="1">
    <source>
        <dbReference type="ARBA" id="ARBA00009206"/>
    </source>
</evidence>
<dbReference type="PANTHER" id="PTHR11096">
    <property type="entry name" value="RNA 3' TERMINAL PHOSPHATE CYCLASE"/>
    <property type="match status" value="1"/>
</dbReference>
<sequence>MAKKHNKPHLKKSKIDTPTESSSSTSTSTTTIIEEKPDFEIDGSVLEGGGQILRNSIALASLYNKCIEIINIRKGRDAPGLKAQHKTGIDLMAKLYKAHLSGSKCGSTRVYYKPMVKEVNIQETIEADTKTAGSMCLLIQVSLPCLLFSNGSSKMVLGGGTNADFAPSADYMMRVFFPIASRMGIDSTLTIDKRGFYPRGCGQMTMITKNLTEPLKPITMLEKGNVVKITIQSYYTAKVSPLVAERMNNTAKKMFKKDGDFKKVDIETEMVDISKCSFGDGAFIFITAYTDTGCIYGATSNGSIGVPAEKVAEDATDIILKDLQDGGCVDEYLQDQLIIFMALAKGKSEIKTGPISLHTQTSILFTSKFTGAEFIITPCENRKLGEETFIITCNGIGYLPSSSITTTTTTTNSTLINNNNSNITTITTTAD</sequence>
<dbReference type="EMBL" id="AJWJ01000938">
    <property type="protein sequence ID" value="KAF2068542.1"/>
    <property type="molecule type" value="Genomic_DNA"/>
</dbReference>
<keyword evidence="4" id="KW-0547">Nucleotide-binding</keyword>
<dbReference type="InterPro" id="IPR036553">
    <property type="entry name" value="RPTC_insert"/>
</dbReference>
<dbReference type="Proteomes" id="UP000695562">
    <property type="component" value="Unassembled WGS sequence"/>
</dbReference>